<evidence type="ECO:0000256" key="6">
    <source>
        <dbReference type="SAM" id="Phobius"/>
    </source>
</evidence>
<keyword evidence="3 6" id="KW-0812">Transmembrane</keyword>
<dbReference type="Pfam" id="PF00083">
    <property type="entry name" value="Sugar_tr"/>
    <property type="match status" value="1"/>
</dbReference>
<evidence type="ECO:0000256" key="1">
    <source>
        <dbReference type="ARBA" id="ARBA00004141"/>
    </source>
</evidence>
<feature type="transmembrane region" description="Helical" evidence="6">
    <location>
        <begin position="100"/>
        <end position="122"/>
    </location>
</feature>
<gene>
    <name evidence="8" type="ORF">OCBIM_22036124mg</name>
</gene>
<keyword evidence="4 6" id="KW-1133">Transmembrane helix</keyword>
<dbReference type="GO" id="GO:0016324">
    <property type="term" value="C:apical plasma membrane"/>
    <property type="evidence" value="ECO:0007669"/>
    <property type="project" value="TreeGrafter"/>
</dbReference>
<comment type="subcellular location">
    <subcellularLocation>
        <location evidence="1">Membrane</location>
        <topology evidence="1">Multi-pass membrane protein</topology>
    </subcellularLocation>
</comment>
<feature type="transmembrane region" description="Helical" evidence="6">
    <location>
        <begin position="28"/>
        <end position="49"/>
    </location>
</feature>
<evidence type="ECO:0000256" key="4">
    <source>
        <dbReference type="ARBA" id="ARBA00022989"/>
    </source>
</evidence>
<organism evidence="8">
    <name type="scientific">Octopus bimaculoides</name>
    <name type="common">California two-spotted octopus</name>
    <dbReference type="NCBI Taxonomy" id="37653"/>
    <lineage>
        <taxon>Eukaryota</taxon>
        <taxon>Metazoa</taxon>
        <taxon>Spiralia</taxon>
        <taxon>Lophotrochozoa</taxon>
        <taxon>Mollusca</taxon>
        <taxon>Cephalopoda</taxon>
        <taxon>Coleoidea</taxon>
        <taxon>Octopodiformes</taxon>
        <taxon>Octopoda</taxon>
        <taxon>Incirrata</taxon>
        <taxon>Octopodidae</taxon>
        <taxon>Octopus</taxon>
    </lineage>
</organism>
<proteinExistence type="predicted"/>
<keyword evidence="2" id="KW-0813">Transport</keyword>
<dbReference type="PROSITE" id="PS50850">
    <property type="entry name" value="MFS"/>
    <property type="match status" value="1"/>
</dbReference>
<evidence type="ECO:0000256" key="5">
    <source>
        <dbReference type="ARBA" id="ARBA00023136"/>
    </source>
</evidence>
<dbReference type="SUPFAM" id="SSF103473">
    <property type="entry name" value="MFS general substrate transporter"/>
    <property type="match status" value="1"/>
</dbReference>
<evidence type="ECO:0000256" key="2">
    <source>
        <dbReference type="ARBA" id="ARBA00022448"/>
    </source>
</evidence>
<evidence type="ECO:0000313" key="8">
    <source>
        <dbReference type="EMBL" id="KOF74488.1"/>
    </source>
</evidence>
<evidence type="ECO:0000259" key="7">
    <source>
        <dbReference type="PROSITE" id="PS50850"/>
    </source>
</evidence>
<feature type="transmembrane region" description="Helical" evidence="6">
    <location>
        <begin position="69"/>
        <end position="88"/>
    </location>
</feature>
<dbReference type="InterPro" id="IPR036259">
    <property type="entry name" value="MFS_trans_sf"/>
</dbReference>
<accession>A0A0L8GC34</accession>
<dbReference type="GO" id="GO:0005366">
    <property type="term" value="F:myo-inositol:proton symporter activity"/>
    <property type="evidence" value="ECO:0007669"/>
    <property type="project" value="TreeGrafter"/>
</dbReference>
<keyword evidence="5 6" id="KW-0472">Membrane</keyword>
<sequence length="132" mass="14506">MAENQTKGMFNVNQNKEMLEERKTSLRLYFLAVLVVMSLFSMGCDFGATSGAVHLVKETMQLSSIWQEMIISGPFPVAAIMCVVGFHISNNFGRRKTVMASSISYLAGAIISASAVNQYMLLFGRCLVGFGF</sequence>
<dbReference type="PANTHER" id="PTHR48020:SF12">
    <property type="entry name" value="PROTON MYO-INOSITOL COTRANSPORTER"/>
    <property type="match status" value="1"/>
</dbReference>
<feature type="non-terminal residue" evidence="8">
    <location>
        <position position="132"/>
    </location>
</feature>
<name>A0A0L8GC34_OCTBM</name>
<dbReference type="InterPro" id="IPR005828">
    <property type="entry name" value="MFS_sugar_transport-like"/>
</dbReference>
<dbReference type="AlphaFoldDB" id="A0A0L8GC34"/>
<dbReference type="OrthoDB" id="6339427at2759"/>
<dbReference type="EMBL" id="KQ422647">
    <property type="protein sequence ID" value="KOF74488.1"/>
    <property type="molecule type" value="Genomic_DNA"/>
</dbReference>
<reference evidence="8" key="1">
    <citation type="submission" date="2015-07" db="EMBL/GenBank/DDBJ databases">
        <title>MeaNS - Measles Nucleotide Surveillance Program.</title>
        <authorList>
            <person name="Tran T."/>
            <person name="Druce J."/>
        </authorList>
    </citation>
    <scope>NUCLEOTIDE SEQUENCE</scope>
    <source>
        <strain evidence="8">UCB-OBI-ISO-001</strain>
        <tissue evidence="8">Gonad</tissue>
    </source>
</reference>
<dbReference type="InterPro" id="IPR050814">
    <property type="entry name" value="Myo-inositol_Transporter"/>
</dbReference>
<dbReference type="Gene3D" id="1.20.1250.20">
    <property type="entry name" value="MFS general substrate transporter like domains"/>
    <property type="match status" value="1"/>
</dbReference>
<dbReference type="InterPro" id="IPR020846">
    <property type="entry name" value="MFS_dom"/>
</dbReference>
<evidence type="ECO:0000256" key="3">
    <source>
        <dbReference type="ARBA" id="ARBA00022692"/>
    </source>
</evidence>
<protein>
    <recommendedName>
        <fullName evidence="7">Major facilitator superfamily (MFS) profile domain-containing protein</fullName>
    </recommendedName>
</protein>
<feature type="domain" description="Major facilitator superfamily (MFS) profile" evidence="7">
    <location>
        <begin position="31"/>
        <end position="132"/>
    </location>
</feature>
<dbReference type="PANTHER" id="PTHR48020">
    <property type="entry name" value="PROTON MYO-INOSITOL COTRANSPORTER"/>
    <property type="match status" value="1"/>
</dbReference>